<reference evidence="3 4" key="1">
    <citation type="submission" date="2016-06" db="EMBL/GenBank/DDBJ databases">
        <authorList>
            <person name="Nicholson A.C."/>
        </authorList>
    </citation>
    <scope>NUCLEOTIDE SEQUENCE [LARGE SCALE GENOMIC DNA]</scope>
    <source>
        <strain evidence="3 4">G4123</strain>
    </source>
</reference>
<gene>
    <name evidence="3" type="ORF">BAY32_07900</name>
</gene>
<dbReference type="KEGG" id="ego:BBD34_14150"/>
<feature type="chain" id="PRO_5042607548" description="Lipoprotein" evidence="2">
    <location>
        <begin position="26"/>
        <end position="148"/>
    </location>
</feature>
<sequence length="148" mass="16055">MKKNALILFSLSAIALMLTSCDAMLSTYQPNNGNNYPNYGSGQQVDNFSGKYSNQGDVNRASNFTMNLSQSGNHISGTSRNTTGNGNDSGLLSVDGNVDGNIANLQFFDQRGNLIANGVLSHNEDAYSFIQNSKSFFIPAESYLYRGR</sequence>
<evidence type="ECO:0000313" key="3">
    <source>
        <dbReference type="EMBL" id="OPB75440.1"/>
    </source>
</evidence>
<feature type="signal peptide" evidence="2">
    <location>
        <begin position="1"/>
        <end position="25"/>
    </location>
</feature>
<accession>A0AAJ3NCD9</accession>
<dbReference type="AlphaFoldDB" id="A0AAJ3NCD9"/>
<evidence type="ECO:0000256" key="2">
    <source>
        <dbReference type="SAM" id="SignalP"/>
    </source>
</evidence>
<dbReference type="PROSITE" id="PS51257">
    <property type="entry name" value="PROKAR_LIPOPROTEIN"/>
    <property type="match status" value="1"/>
</dbReference>
<feature type="region of interest" description="Disordered" evidence="1">
    <location>
        <begin position="69"/>
        <end position="90"/>
    </location>
</feature>
<dbReference type="RefSeq" id="WP_078403981.1">
    <property type="nucleotide sequence ID" value="NZ_CP016377.1"/>
</dbReference>
<dbReference type="Proteomes" id="UP000190816">
    <property type="component" value="Unassembled WGS sequence"/>
</dbReference>
<proteinExistence type="predicted"/>
<name>A0AAJ3NCD9_9FLAO</name>
<dbReference type="EMBL" id="MAIC01000014">
    <property type="protein sequence ID" value="OPB75440.1"/>
    <property type="molecule type" value="Genomic_DNA"/>
</dbReference>
<evidence type="ECO:0000256" key="1">
    <source>
        <dbReference type="SAM" id="MobiDB-lite"/>
    </source>
</evidence>
<evidence type="ECO:0000313" key="4">
    <source>
        <dbReference type="Proteomes" id="UP000190816"/>
    </source>
</evidence>
<protein>
    <recommendedName>
        <fullName evidence="5">Lipoprotein</fullName>
    </recommendedName>
</protein>
<keyword evidence="2" id="KW-0732">Signal</keyword>
<evidence type="ECO:0008006" key="5">
    <source>
        <dbReference type="Google" id="ProtNLM"/>
    </source>
</evidence>
<comment type="caution">
    <text evidence="3">The sequence shown here is derived from an EMBL/GenBank/DDBJ whole genome shotgun (WGS) entry which is preliminary data.</text>
</comment>
<organism evidence="3 4">
    <name type="scientific">Elizabethkingia ursingii</name>
    <dbReference type="NCBI Taxonomy" id="1756150"/>
    <lineage>
        <taxon>Bacteria</taxon>
        <taxon>Pseudomonadati</taxon>
        <taxon>Bacteroidota</taxon>
        <taxon>Flavobacteriia</taxon>
        <taxon>Flavobacteriales</taxon>
        <taxon>Weeksellaceae</taxon>
        <taxon>Elizabethkingia</taxon>
    </lineage>
</organism>